<sequence>MTDRLLVDFFYAQQLGHAVEALQYCVGHAAAVPGREVSVLLNAATPTELATWCPALSAVFPVDGPFLQADPAAAQRLAAVPRDWDWVVDDTRRHQPFQLDLFPGMRDHYTASDAHLRPRTGRSVVGAAGVGYLPHQPVRLDLPAAARAGAPRRVGDDARPRIAVLPAGSSEPSLYPSVASWLLVLDALADAVPGLQLVLLGRLARDERSSTSWGRADVDALLAHRSRPVDCVDVPLAEQLAVVEACDVLLAPHSGFGMAALAVGTPWLALSGGRWFEYWANAGVPFRSVLPDPARYPAFSQFDPAAVVLDGDDGPRTPSMTRDRVRADLDRLVAGARELLAGELTHERALAEYYRDLRATIGAEAIWSIDGVHASHL</sequence>
<evidence type="ECO:0008006" key="3">
    <source>
        <dbReference type="Google" id="ProtNLM"/>
    </source>
</evidence>
<gene>
    <name evidence="1" type="ORF">SAMN05660209_00328</name>
</gene>
<dbReference type="STRING" id="1137993.SAMN05660209_00328"/>
<evidence type="ECO:0000313" key="1">
    <source>
        <dbReference type="EMBL" id="SDX37720.1"/>
    </source>
</evidence>
<accession>A0A1H3B6R5</accession>
<dbReference type="SUPFAM" id="SSF53756">
    <property type="entry name" value="UDP-Glycosyltransferase/glycogen phosphorylase"/>
    <property type="match status" value="1"/>
</dbReference>
<name>A0A1H3B6R5_9ACTN</name>
<organism evidence="1 2">
    <name type="scientific">Geodermatophilus africanus</name>
    <dbReference type="NCBI Taxonomy" id="1137993"/>
    <lineage>
        <taxon>Bacteria</taxon>
        <taxon>Bacillati</taxon>
        <taxon>Actinomycetota</taxon>
        <taxon>Actinomycetes</taxon>
        <taxon>Geodermatophilales</taxon>
        <taxon>Geodermatophilaceae</taxon>
        <taxon>Geodermatophilus</taxon>
    </lineage>
</organism>
<proteinExistence type="predicted"/>
<keyword evidence="2" id="KW-1185">Reference proteome</keyword>
<dbReference type="OrthoDB" id="3659815at2"/>
<evidence type="ECO:0000313" key="2">
    <source>
        <dbReference type="Proteomes" id="UP000198921"/>
    </source>
</evidence>
<dbReference type="AlphaFoldDB" id="A0A1H3B6R5"/>
<dbReference type="Proteomes" id="UP000198921">
    <property type="component" value="Unassembled WGS sequence"/>
</dbReference>
<dbReference type="RefSeq" id="WP_091150730.1">
    <property type="nucleotide sequence ID" value="NZ_FNOT01000001.1"/>
</dbReference>
<reference evidence="2" key="1">
    <citation type="submission" date="2016-10" db="EMBL/GenBank/DDBJ databases">
        <authorList>
            <person name="Varghese N."/>
            <person name="Submissions S."/>
        </authorList>
    </citation>
    <scope>NUCLEOTIDE SEQUENCE [LARGE SCALE GENOMIC DNA]</scope>
    <source>
        <strain evidence="2">DSM 45422</strain>
    </source>
</reference>
<dbReference type="EMBL" id="FNOT01000001">
    <property type="protein sequence ID" value="SDX37720.1"/>
    <property type="molecule type" value="Genomic_DNA"/>
</dbReference>
<dbReference type="Gene3D" id="3.40.50.2000">
    <property type="entry name" value="Glycogen Phosphorylase B"/>
    <property type="match status" value="1"/>
</dbReference>
<protein>
    <recommendedName>
        <fullName evidence="3">ADP-heptose:LPS heptosyltransferase</fullName>
    </recommendedName>
</protein>